<dbReference type="Proteomes" id="UP001193670">
    <property type="component" value="Unassembled WGS sequence"/>
</dbReference>
<name>A0AAX0BFP5_9FIRM</name>
<comment type="caution">
    <text evidence="1">The sequence shown here is derived from an EMBL/GenBank/DDBJ whole genome shotgun (WGS) entry which is preliminary data.</text>
</comment>
<reference evidence="1" key="1">
    <citation type="journal article" date="2020" name="Cell Host Microbe">
        <title>Functional and Genomic Variation between Human-Derived Isolates of Lachnospiraceae Reveals Inter- and Intra-Species Diversity.</title>
        <authorList>
            <person name="Sorbara M.T."/>
            <person name="Littmann E.R."/>
            <person name="Fontana E."/>
            <person name="Moody T.U."/>
            <person name="Kohout C.E."/>
            <person name="Gjonbalaj M."/>
            <person name="Eaton V."/>
            <person name="Seok R."/>
            <person name="Leiner I.M."/>
            <person name="Pamer E.G."/>
        </authorList>
    </citation>
    <scope>NUCLEOTIDE SEQUENCE</scope>
    <source>
        <strain evidence="1">MSK.17.79</strain>
    </source>
</reference>
<dbReference type="AlphaFoldDB" id="A0AAX0BFP5"/>
<evidence type="ECO:0000313" key="2">
    <source>
        <dbReference type="Proteomes" id="UP001193670"/>
    </source>
</evidence>
<organism evidence="1 2">
    <name type="scientific">Agathobacter rectalis</name>
    <dbReference type="NCBI Taxonomy" id="39491"/>
    <lineage>
        <taxon>Bacteria</taxon>
        <taxon>Bacillati</taxon>
        <taxon>Bacillota</taxon>
        <taxon>Clostridia</taxon>
        <taxon>Lachnospirales</taxon>
        <taxon>Lachnospiraceae</taxon>
        <taxon>Agathobacter</taxon>
    </lineage>
</organism>
<accession>A0AAX0BFP5</accession>
<protein>
    <submittedName>
        <fullName evidence="1">DUF3310 domain-containing protein</fullName>
    </submittedName>
</protein>
<sequence length="180" mass="20302">MSNAINPEHYNRLNPQPKDVIRAWGLNFNLGSAVKYISRAGHKDDTVQDLKKAQEFIQFEIDAIEGARRKEPPVHPNCKCAMKDKPKREDFLDAMLNGLFMGSVGHIELIGKRNGKTDEEISEIVDKTLKDIISGMAGVELEEIKEGNGYTEVHITGNANPIEVKEYIERELKDRLAMVL</sequence>
<dbReference type="Pfam" id="PF11753">
    <property type="entry name" value="DUF3310"/>
    <property type="match status" value="1"/>
</dbReference>
<dbReference type="RefSeq" id="WP_173842043.1">
    <property type="nucleotide sequence ID" value="NZ_JAAILW010000013.1"/>
</dbReference>
<proteinExistence type="predicted"/>
<dbReference type="InterPro" id="IPR021739">
    <property type="entry name" value="SaV-like"/>
</dbReference>
<dbReference type="EMBL" id="JAAILW010000013">
    <property type="protein sequence ID" value="NSC27356.1"/>
    <property type="molecule type" value="Genomic_DNA"/>
</dbReference>
<gene>
    <name evidence="1" type="ORF">G4319_08335</name>
</gene>
<evidence type="ECO:0000313" key="1">
    <source>
        <dbReference type="EMBL" id="NSC27356.1"/>
    </source>
</evidence>
<reference evidence="1" key="2">
    <citation type="submission" date="2020-02" db="EMBL/GenBank/DDBJ databases">
        <authorList>
            <person name="Littmann E."/>
            <person name="Sorbara M."/>
        </authorList>
    </citation>
    <scope>NUCLEOTIDE SEQUENCE</scope>
    <source>
        <strain evidence="1">MSK.17.79</strain>
    </source>
</reference>